<keyword evidence="2" id="KW-1185">Reference proteome</keyword>
<sequence>MVSGEYECEQKTTPQKDVEKVLSHLESLGWVVEVRHSSGHAWGLLRCPNNDRDCRCGEFCQMSISSTPQNPASHAAKLENKALSCIYLRDEKEKDDGII</sequence>
<evidence type="ECO:0000313" key="1">
    <source>
        <dbReference type="EMBL" id="OSQ38559.1"/>
    </source>
</evidence>
<proteinExistence type="predicted"/>
<dbReference type="AlphaFoldDB" id="A0A1Y2L285"/>
<accession>A0A1Y2L285</accession>
<reference evidence="1 2" key="1">
    <citation type="submission" date="2014-03" db="EMBL/GenBank/DDBJ databases">
        <title>The draft genome sequence of Thalassospira mesophila JCM 18969.</title>
        <authorList>
            <person name="Lai Q."/>
            <person name="Shao Z."/>
        </authorList>
    </citation>
    <scope>NUCLEOTIDE SEQUENCE [LARGE SCALE GENOMIC DNA]</scope>
    <source>
        <strain evidence="1 2">JCM 18969</strain>
    </source>
</reference>
<name>A0A1Y2L285_9PROT</name>
<dbReference type="EMBL" id="JFKA01000004">
    <property type="protein sequence ID" value="OSQ38559.1"/>
    <property type="molecule type" value="Genomic_DNA"/>
</dbReference>
<dbReference type="STRING" id="1293891.TMES_10970"/>
<dbReference type="Proteomes" id="UP000193391">
    <property type="component" value="Unassembled WGS sequence"/>
</dbReference>
<evidence type="ECO:0000313" key="2">
    <source>
        <dbReference type="Proteomes" id="UP000193391"/>
    </source>
</evidence>
<protein>
    <submittedName>
        <fullName evidence="1">Uncharacterized protein</fullName>
    </submittedName>
</protein>
<gene>
    <name evidence="1" type="ORF">TMES_10970</name>
</gene>
<comment type="caution">
    <text evidence="1">The sequence shown here is derived from an EMBL/GenBank/DDBJ whole genome shotgun (WGS) entry which is preliminary data.</text>
</comment>
<organism evidence="1 2">
    <name type="scientific">Thalassospira mesophila</name>
    <dbReference type="NCBI Taxonomy" id="1293891"/>
    <lineage>
        <taxon>Bacteria</taxon>
        <taxon>Pseudomonadati</taxon>
        <taxon>Pseudomonadota</taxon>
        <taxon>Alphaproteobacteria</taxon>
        <taxon>Rhodospirillales</taxon>
        <taxon>Thalassospiraceae</taxon>
        <taxon>Thalassospira</taxon>
    </lineage>
</organism>